<dbReference type="GO" id="GO:0005524">
    <property type="term" value="F:ATP binding"/>
    <property type="evidence" value="ECO:0007669"/>
    <property type="project" value="UniProtKB-KW"/>
</dbReference>
<dbReference type="Gene3D" id="3.40.50.12780">
    <property type="entry name" value="N-terminal domain of ligase-like"/>
    <property type="match status" value="1"/>
</dbReference>
<evidence type="ECO:0000256" key="2">
    <source>
        <dbReference type="ARBA" id="ARBA00022741"/>
    </source>
</evidence>
<gene>
    <name evidence="6" type="ORF">HMP0721_0886</name>
</gene>
<dbReference type="Proteomes" id="UP000004754">
    <property type="component" value="Unassembled WGS sequence"/>
</dbReference>
<dbReference type="InterPro" id="IPR025110">
    <property type="entry name" value="AMP-bd_C"/>
</dbReference>
<comment type="caution">
    <text evidence="6">The sequence shown here is derived from an EMBL/GenBank/DDBJ whole genome shotgun (WGS) entry which is preliminary data.</text>
</comment>
<feature type="domain" description="AMP-dependent synthetase/ligase" evidence="4">
    <location>
        <begin position="10"/>
        <end position="361"/>
    </location>
</feature>
<evidence type="ECO:0000259" key="4">
    <source>
        <dbReference type="Pfam" id="PF00501"/>
    </source>
</evidence>
<keyword evidence="1 6" id="KW-0436">Ligase</keyword>
<dbReference type="AlphaFoldDB" id="E6MFK3"/>
<dbReference type="Pfam" id="PF13193">
    <property type="entry name" value="AMP-binding_C"/>
    <property type="match status" value="1"/>
</dbReference>
<proteinExistence type="predicted"/>
<protein>
    <submittedName>
        <fullName evidence="6">Putative D-alanine--poly(Phosphoribitol) ligase, subunit 1</fullName>
    </submittedName>
</protein>
<name>E6MFK3_9FIRM</name>
<dbReference type="InterPro" id="IPR000873">
    <property type="entry name" value="AMP-dep_synth/lig_dom"/>
</dbReference>
<dbReference type="GO" id="GO:0016874">
    <property type="term" value="F:ligase activity"/>
    <property type="evidence" value="ECO:0007669"/>
    <property type="project" value="UniProtKB-KW"/>
</dbReference>
<dbReference type="STRING" id="887929.HMP0721_0886"/>
<dbReference type="InterPro" id="IPR020845">
    <property type="entry name" value="AMP-binding_CS"/>
</dbReference>
<dbReference type="HOGENOM" id="CLU_000022_2_12_9"/>
<keyword evidence="7" id="KW-1185">Reference proteome</keyword>
<evidence type="ECO:0000259" key="5">
    <source>
        <dbReference type="Pfam" id="PF13193"/>
    </source>
</evidence>
<dbReference type="InterPro" id="IPR044507">
    <property type="entry name" value="DltA-like"/>
</dbReference>
<dbReference type="PANTHER" id="PTHR45398:SF1">
    <property type="entry name" value="ENZYME, PUTATIVE (JCVI)-RELATED"/>
    <property type="match status" value="1"/>
</dbReference>
<sequence length="525" mass="57245">MNVIKQIEAMVQVHGDRLCFSSRSGSMCYDEMWRDVGKLAHWLDGVLGDNRDPVVVYGHKDPLMLVCFLACARSGRAYCPVDTNMPLERVSEIIQMVANPVVLTTETLHAGVSTNSRVMTPAAIKAVLAEQSAAAYRNHYDPSANHYIIFTSGSTGKPKGVMITGDNLGRYLDWIIGIGGDATAAPQVYLNQAPFSFDLSVMDLYRSLVTGGTLWCVDKALQQDVPEMLTYIQTGQINTWVSTPSFADVCLSEADFDSAHFPSIDLFLFCGETLHKATAAKLLTRFPAAQVFNTYGPTETTVCVTAVLVTKDMTNAEGALPIGVPKPDLAVRIVAEDGSLAAPGDKGEMTIVGDTVSPGYYKNPEKTAAAFFTTTLNGRPVRGYRTGDVGYYGPDGLLYYEGRIDQQIKWHGYRIELGDIESNLTKLDGVAKAAVVPNRSGDQIKHLAAFVIREAVAHPEQECAAFEKAPGGWTLTDGYAGRKWVRAGLKQIVPNYMVPKQVIFVDHFPLSQNGKIDKKQLAQSL</sequence>
<dbReference type="CDD" id="cd05945">
    <property type="entry name" value="DltA"/>
    <property type="match status" value="1"/>
</dbReference>
<dbReference type="NCBIfam" id="NF003417">
    <property type="entry name" value="PRK04813.1"/>
    <property type="match status" value="1"/>
</dbReference>
<dbReference type="OrthoDB" id="51171at2"/>
<evidence type="ECO:0000313" key="6">
    <source>
        <dbReference type="EMBL" id="EFV02120.1"/>
    </source>
</evidence>
<reference evidence="6 7" key="1">
    <citation type="submission" date="2010-12" db="EMBL/GenBank/DDBJ databases">
        <authorList>
            <person name="Muzny D."/>
            <person name="Qin X."/>
            <person name="Deng J."/>
            <person name="Jiang H."/>
            <person name="Liu Y."/>
            <person name="Qu J."/>
            <person name="Song X.-Z."/>
            <person name="Zhang L."/>
            <person name="Thornton R."/>
            <person name="Coyle M."/>
            <person name="Francisco L."/>
            <person name="Jackson L."/>
            <person name="Javaid M."/>
            <person name="Korchina V."/>
            <person name="Kovar C."/>
            <person name="Mata R."/>
            <person name="Mathew T."/>
            <person name="Ngo R."/>
            <person name="Nguyen L."/>
            <person name="Nguyen N."/>
            <person name="Okwuonu G."/>
            <person name="Ongeri F."/>
            <person name="Pham C."/>
            <person name="Simmons D."/>
            <person name="Wilczek-Boney K."/>
            <person name="Hale W."/>
            <person name="Jakkamsetti A."/>
            <person name="Pham P."/>
            <person name="Ruth R."/>
            <person name="San Lucas F."/>
            <person name="Warren J."/>
            <person name="Zhang J."/>
            <person name="Zhao Z."/>
            <person name="Zhou C."/>
            <person name="Zhu D."/>
            <person name="Lee S."/>
            <person name="Bess C."/>
            <person name="Blankenburg K."/>
            <person name="Forbes L."/>
            <person name="Fu Q."/>
            <person name="Gubbala S."/>
            <person name="Hirani K."/>
            <person name="Jayaseelan J.C."/>
            <person name="Lara F."/>
            <person name="Munidasa M."/>
            <person name="Palculict T."/>
            <person name="Patil S."/>
            <person name="Pu L.-L."/>
            <person name="Saada N."/>
            <person name="Tang L."/>
            <person name="Weissenberger G."/>
            <person name="Zhu Y."/>
            <person name="Hemphill L."/>
            <person name="Shang Y."/>
            <person name="Youmans B."/>
            <person name="Ayvaz T."/>
            <person name="Ross M."/>
            <person name="Santibanez J."/>
            <person name="Aqrawi P."/>
            <person name="Gross S."/>
            <person name="Joshi V."/>
            <person name="Fowler G."/>
            <person name="Nazareth L."/>
            <person name="Reid J."/>
            <person name="Worley K."/>
            <person name="Petrosino J."/>
            <person name="Highlander S."/>
            <person name="Gibbs R."/>
        </authorList>
    </citation>
    <scope>NUCLEOTIDE SEQUENCE [LARGE SCALE GENOMIC DNA]</scope>
    <source>
        <strain evidence="6 7">ATCC 23263</strain>
    </source>
</reference>
<keyword evidence="2" id="KW-0547">Nucleotide-binding</keyword>
<dbReference type="PROSITE" id="PS00455">
    <property type="entry name" value="AMP_BINDING"/>
    <property type="match status" value="1"/>
</dbReference>
<dbReference type="InterPro" id="IPR010071">
    <property type="entry name" value="AA_adenyl_dom"/>
</dbReference>
<dbReference type="eggNOG" id="COG1020">
    <property type="taxonomic scope" value="Bacteria"/>
</dbReference>
<dbReference type="PANTHER" id="PTHR45398">
    <property type="match status" value="1"/>
</dbReference>
<dbReference type="Gene3D" id="3.30.300.30">
    <property type="match status" value="1"/>
</dbReference>
<dbReference type="Pfam" id="PF00501">
    <property type="entry name" value="AMP-binding"/>
    <property type="match status" value="1"/>
</dbReference>
<dbReference type="NCBIfam" id="TIGR01733">
    <property type="entry name" value="AA-adenyl-dom"/>
    <property type="match status" value="1"/>
</dbReference>
<dbReference type="EMBL" id="AEQN01000014">
    <property type="protein sequence ID" value="EFV02120.1"/>
    <property type="molecule type" value="Genomic_DNA"/>
</dbReference>
<evidence type="ECO:0000313" key="7">
    <source>
        <dbReference type="Proteomes" id="UP000004754"/>
    </source>
</evidence>
<keyword evidence="3" id="KW-0067">ATP-binding</keyword>
<accession>E6MFK3</accession>
<dbReference type="InterPro" id="IPR042099">
    <property type="entry name" value="ANL_N_sf"/>
</dbReference>
<organism evidence="6 7">
    <name type="scientific">Pseudoramibacter alactolyticus ATCC 23263</name>
    <dbReference type="NCBI Taxonomy" id="887929"/>
    <lineage>
        <taxon>Bacteria</taxon>
        <taxon>Bacillati</taxon>
        <taxon>Bacillota</taxon>
        <taxon>Clostridia</taxon>
        <taxon>Eubacteriales</taxon>
        <taxon>Eubacteriaceae</taxon>
        <taxon>Pseudoramibacter</taxon>
    </lineage>
</organism>
<evidence type="ECO:0000256" key="3">
    <source>
        <dbReference type="ARBA" id="ARBA00022840"/>
    </source>
</evidence>
<feature type="domain" description="AMP-binding enzyme C-terminal" evidence="5">
    <location>
        <begin position="420"/>
        <end position="515"/>
    </location>
</feature>
<dbReference type="InterPro" id="IPR045851">
    <property type="entry name" value="AMP-bd_C_sf"/>
</dbReference>
<dbReference type="RefSeq" id="WP_006598310.1">
    <property type="nucleotide sequence ID" value="NZ_GL622359.1"/>
</dbReference>
<dbReference type="SUPFAM" id="SSF56801">
    <property type="entry name" value="Acetyl-CoA synthetase-like"/>
    <property type="match status" value="1"/>
</dbReference>
<evidence type="ECO:0000256" key="1">
    <source>
        <dbReference type="ARBA" id="ARBA00022598"/>
    </source>
</evidence>